<protein>
    <submittedName>
        <fullName evidence="1">Uncharacterized protein</fullName>
    </submittedName>
</protein>
<organism evidence="1 2">
    <name type="scientific">Paramecium primaurelia</name>
    <dbReference type="NCBI Taxonomy" id="5886"/>
    <lineage>
        <taxon>Eukaryota</taxon>
        <taxon>Sar</taxon>
        <taxon>Alveolata</taxon>
        <taxon>Ciliophora</taxon>
        <taxon>Intramacronucleata</taxon>
        <taxon>Oligohymenophorea</taxon>
        <taxon>Peniculida</taxon>
        <taxon>Parameciidae</taxon>
        <taxon>Paramecium</taxon>
    </lineage>
</organism>
<dbReference type="OMA" id="ICKTTAS"/>
<reference evidence="1" key="1">
    <citation type="submission" date="2021-01" db="EMBL/GenBank/DDBJ databases">
        <authorList>
            <consortium name="Genoscope - CEA"/>
            <person name="William W."/>
        </authorList>
    </citation>
    <scope>NUCLEOTIDE SEQUENCE</scope>
</reference>
<dbReference type="Proteomes" id="UP000688137">
    <property type="component" value="Unassembled WGS sequence"/>
</dbReference>
<keyword evidence="2" id="KW-1185">Reference proteome</keyword>
<dbReference type="AlphaFoldDB" id="A0A8S1MXS4"/>
<comment type="caution">
    <text evidence="1">The sequence shown here is derived from an EMBL/GenBank/DDBJ whole genome shotgun (WGS) entry which is preliminary data.</text>
</comment>
<sequence>MKYSTLRLSEHQPYIVSSLRLEHQEMLSLKEKTIIDQFKENPNLPKQIIQENKQRKDRRLYNQSNPSEQLPKVKQHQYKCNTIISDRNDNYICKTTASNSDDLISKYSIIQVDYKNGISSGKKISPIKLQKHLWKLSLQNLIKSQHSYKQKKMEVSILHLQPSHFVLK</sequence>
<gene>
    <name evidence="1" type="ORF">PPRIM_AZ9-3.1.T0620189</name>
</gene>
<name>A0A8S1MXS4_PARPR</name>
<dbReference type="EMBL" id="CAJJDM010000063">
    <property type="protein sequence ID" value="CAD8079764.1"/>
    <property type="molecule type" value="Genomic_DNA"/>
</dbReference>
<evidence type="ECO:0000313" key="2">
    <source>
        <dbReference type="Proteomes" id="UP000688137"/>
    </source>
</evidence>
<evidence type="ECO:0000313" key="1">
    <source>
        <dbReference type="EMBL" id="CAD8079764.1"/>
    </source>
</evidence>
<proteinExistence type="predicted"/>
<accession>A0A8S1MXS4</accession>